<dbReference type="InterPro" id="IPR023772">
    <property type="entry name" value="DNA-bd_HTH_TetR-type_CS"/>
</dbReference>
<dbReference type="PANTHER" id="PTHR30055:SF151">
    <property type="entry name" value="TRANSCRIPTIONAL REGULATORY PROTEIN"/>
    <property type="match status" value="1"/>
</dbReference>
<gene>
    <name evidence="6" type="ORF">QOZ95_000569</name>
</gene>
<evidence type="ECO:0000256" key="3">
    <source>
        <dbReference type="ARBA" id="ARBA00023163"/>
    </source>
</evidence>
<accession>A0ABU0KSL1</accession>
<reference evidence="6 7" key="1">
    <citation type="submission" date="2023-07" db="EMBL/GenBank/DDBJ databases">
        <title>Genomic Encyclopedia of Type Strains, Phase IV (KMG-IV): sequencing the most valuable type-strain genomes for metagenomic binning, comparative biology and taxonomic classification.</title>
        <authorList>
            <person name="Goeker M."/>
        </authorList>
    </citation>
    <scope>NUCLEOTIDE SEQUENCE [LARGE SCALE GENOMIC DNA]</scope>
    <source>
        <strain evidence="6 7">DSM 14914</strain>
    </source>
</reference>
<keyword evidence="3" id="KW-0804">Transcription</keyword>
<dbReference type="SUPFAM" id="SSF46689">
    <property type="entry name" value="Homeodomain-like"/>
    <property type="match status" value="1"/>
</dbReference>
<evidence type="ECO:0000313" key="7">
    <source>
        <dbReference type="Proteomes" id="UP001242811"/>
    </source>
</evidence>
<dbReference type="RefSeq" id="WP_152379897.1">
    <property type="nucleotide sequence ID" value="NZ_CP045298.1"/>
</dbReference>
<dbReference type="PROSITE" id="PS50977">
    <property type="entry name" value="HTH_TETR_2"/>
    <property type="match status" value="1"/>
</dbReference>
<dbReference type="InterPro" id="IPR001647">
    <property type="entry name" value="HTH_TetR"/>
</dbReference>
<dbReference type="Proteomes" id="UP001242811">
    <property type="component" value="Unassembled WGS sequence"/>
</dbReference>
<dbReference type="InterPro" id="IPR041478">
    <property type="entry name" value="TetR_C_27"/>
</dbReference>
<dbReference type="PANTHER" id="PTHR30055">
    <property type="entry name" value="HTH-TYPE TRANSCRIPTIONAL REGULATOR RUTR"/>
    <property type="match status" value="1"/>
</dbReference>
<comment type="caution">
    <text evidence="6">The sequence shown here is derived from an EMBL/GenBank/DDBJ whole genome shotgun (WGS) entry which is preliminary data.</text>
</comment>
<feature type="domain" description="HTH tetR-type" evidence="5">
    <location>
        <begin position="7"/>
        <end position="67"/>
    </location>
</feature>
<dbReference type="Pfam" id="PF00440">
    <property type="entry name" value="TetR_N"/>
    <property type="match status" value="1"/>
</dbReference>
<proteinExistence type="predicted"/>
<dbReference type="Pfam" id="PF17935">
    <property type="entry name" value="TetR_C_27"/>
    <property type="match status" value="1"/>
</dbReference>
<feature type="DNA-binding region" description="H-T-H motif" evidence="4">
    <location>
        <begin position="30"/>
        <end position="49"/>
    </location>
</feature>
<dbReference type="InterPro" id="IPR009057">
    <property type="entry name" value="Homeodomain-like_sf"/>
</dbReference>
<evidence type="ECO:0000256" key="1">
    <source>
        <dbReference type="ARBA" id="ARBA00023015"/>
    </source>
</evidence>
<organism evidence="6 7">
    <name type="scientific">Paenibacillus brasilensis</name>
    <dbReference type="NCBI Taxonomy" id="128574"/>
    <lineage>
        <taxon>Bacteria</taxon>
        <taxon>Bacillati</taxon>
        <taxon>Bacillota</taxon>
        <taxon>Bacilli</taxon>
        <taxon>Bacillales</taxon>
        <taxon>Paenibacillaceae</taxon>
        <taxon>Paenibacillus</taxon>
    </lineage>
</organism>
<evidence type="ECO:0000256" key="2">
    <source>
        <dbReference type="ARBA" id="ARBA00023125"/>
    </source>
</evidence>
<dbReference type="PRINTS" id="PR00455">
    <property type="entry name" value="HTHTETR"/>
</dbReference>
<keyword evidence="2 4" id="KW-0238">DNA-binding</keyword>
<evidence type="ECO:0000259" key="5">
    <source>
        <dbReference type="PROSITE" id="PS50977"/>
    </source>
</evidence>
<keyword evidence="1" id="KW-0805">Transcription regulation</keyword>
<dbReference type="EMBL" id="JAUSWA010000002">
    <property type="protein sequence ID" value="MDQ0492422.1"/>
    <property type="molecule type" value="Genomic_DNA"/>
</dbReference>
<evidence type="ECO:0000313" key="6">
    <source>
        <dbReference type="EMBL" id="MDQ0492422.1"/>
    </source>
</evidence>
<keyword evidence="7" id="KW-1185">Reference proteome</keyword>
<evidence type="ECO:0000256" key="4">
    <source>
        <dbReference type="PROSITE-ProRule" id="PRU00335"/>
    </source>
</evidence>
<dbReference type="Gene3D" id="1.10.357.10">
    <property type="entry name" value="Tetracycline Repressor, domain 2"/>
    <property type="match status" value="1"/>
</dbReference>
<name>A0ABU0KSL1_9BACL</name>
<dbReference type="InterPro" id="IPR050109">
    <property type="entry name" value="HTH-type_TetR-like_transc_reg"/>
</dbReference>
<protein>
    <submittedName>
        <fullName evidence="6">AcrR family transcriptional regulator</fullName>
    </submittedName>
</protein>
<dbReference type="PROSITE" id="PS01081">
    <property type="entry name" value="HTH_TETR_1"/>
    <property type="match status" value="1"/>
</dbReference>
<sequence length="198" mass="22720">MEKLSEVLTKEQILSATEETLKRFGIAKTSVTDVAKVLGVSHGTIYRHFNSKAELLEGVTEKWLNEKIIAPLSKVCLDSSLTGASLLKRYLQTLVELKHYYARDDEEMFRMYTRVTEQAADLIEQHIDHIVRQLADIITREGITSDQPAQLARTLFYATARFHHPAHAYEWKNPKIDQEFLDVWALLENGISSKIYGR</sequence>